<dbReference type="InterPro" id="IPR020846">
    <property type="entry name" value="MFS_dom"/>
</dbReference>
<evidence type="ECO:0000256" key="2">
    <source>
        <dbReference type="ARBA" id="ARBA00022448"/>
    </source>
</evidence>
<evidence type="ECO:0000256" key="7">
    <source>
        <dbReference type="SAM" id="Phobius"/>
    </source>
</evidence>
<dbReference type="GO" id="GO:0022857">
    <property type="term" value="F:transmembrane transporter activity"/>
    <property type="evidence" value="ECO:0007669"/>
    <property type="project" value="InterPro"/>
</dbReference>
<proteinExistence type="predicted"/>
<dbReference type="CDD" id="cd06173">
    <property type="entry name" value="MFS_MefA_like"/>
    <property type="match status" value="1"/>
</dbReference>
<feature type="transmembrane region" description="Helical" evidence="7">
    <location>
        <begin position="61"/>
        <end position="80"/>
    </location>
</feature>
<dbReference type="GO" id="GO:0005886">
    <property type="term" value="C:plasma membrane"/>
    <property type="evidence" value="ECO:0007669"/>
    <property type="project" value="UniProtKB-SubCell"/>
</dbReference>
<evidence type="ECO:0000256" key="3">
    <source>
        <dbReference type="ARBA" id="ARBA00022475"/>
    </source>
</evidence>
<accession>A0A1I5QI54</accession>
<evidence type="ECO:0000313" key="9">
    <source>
        <dbReference type="EMBL" id="SFP45787.1"/>
    </source>
</evidence>
<dbReference type="SUPFAM" id="SSF103473">
    <property type="entry name" value="MFS general substrate transporter"/>
    <property type="match status" value="1"/>
</dbReference>
<feature type="transmembrane region" description="Helical" evidence="7">
    <location>
        <begin position="302"/>
        <end position="321"/>
    </location>
</feature>
<feature type="transmembrane region" description="Helical" evidence="7">
    <location>
        <begin position="118"/>
        <end position="135"/>
    </location>
</feature>
<reference evidence="10" key="1">
    <citation type="submission" date="2016-10" db="EMBL/GenBank/DDBJ databases">
        <authorList>
            <person name="Varghese N."/>
            <person name="Submissions S."/>
        </authorList>
    </citation>
    <scope>NUCLEOTIDE SEQUENCE [LARGE SCALE GENOMIC DNA]</scope>
    <source>
        <strain evidence="10">CGMCC 4.5579</strain>
    </source>
</reference>
<evidence type="ECO:0000313" key="10">
    <source>
        <dbReference type="Proteomes" id="UP000198727"/>
    </source>
</evidence>
<dbReference type="Pfam" id="PF05977">
    <property type="entry name" value="MFS_3"/>
    <property type="match status" value="1"/>
</dbReference>
<dbReference type="STRING" id="587909.SAMN05421810_102644"/>
<keyword evidence="6 7" id="KW-0472">Membrane</keyword>
<keyword evidence="10" id="KW-1185">Reference proteome</keyword>
<feature type="transmembrane region" description="Helical" evidence="7">
    <location>
        <begin position="31"/>
        <end position="49"/>
    </location>
</feature>
<dbReference type="RefSeq" id="WP_243859223.1">
    <property type="nucleotide sequence ID" value="NZ_FOWW01000002.1"/>
</dbReference>
<evidence type="ECO:0000256" key="4">
    <source>
        <dbReference type="ARBA" id="ARBA00022692"/>
    </source>
</evidence>
<keyword evidence="3" id="KW-1003">Cell membrane</keyword>
<organism evidence="9 10">
    <name type="scientific">Amycolatopsis arida</name>
    <dbReference type="NCBI Taxonomy" id="587909"/>
    <lineage>
        <taxon>Bacteria</taxon>
        <taxon>Bacillati</taxon>
        <taxon>Actinomycetota</taxon>
        <taxon>Actinomycetes</taxon>
        <taxon>Pseudonocardiales</taxon>
        <taxon>Pseudonocardiaceae</taxon>
        <taxon>Amycolatopsis</taxon>
    </lineage>
</organism>
<feature type="transmembrane region" description="Helical" evidence="7">
    <location>
        <begin position="92"/>
        <end position="112"/>
    </location>
</feature>
<protein>
    <submittedName>
        <fullName evidence="9">Predicted arabinose efflux permease, MFS family</fullName>
    </submittedName>
</protein>
<keyword evidence="2" id="KW-0813">Transport</keyword>
<evidence type="ECO:0000256" key="6">
    <source>
        <dbReference type="ARBA" id="ARBA00023136"/>
    </source>
</evidence>
<evidence type="ECO:0000259" key="8">
    <source>
        <dbReference type="PROSITE" id="PS50850"/>
    </source>
</evidence>
<comment type="subcellular location">
    <subcellularLocation>
        <location evidence="1">Cell inner membrane</location>
        <topology evidence="1">Multi-pass membrane protein</topology>
    </subcellularLocation>
</comment>
<gene>
    <name evidence="9" type="ORF">SAMN05421810_102644</name>
</gene>
<sequence>MRTGSARRSRTLLGSVVIDTRPLRVPAFRRLWLSSVVTSIGSQLTAVAVPKQVFDITGSSGYVGLAGGVALVPLLVFGLWGGAIADTVDRRTLLLVSNVGIAVSGALLWLQAFLALDSVAVVLLLLAVNQAFFAVNMPTRNAVVARLVPEHLLPPAAALTGTMMMFGAVFGPLAAGALLPVVGLSTLYLVDTVALVLVLWAVWRLPTMPPLSGQVRRAGLRDVVDGFRYLAARKVLLASFVVDLIAMIAGMPRALFPEMAERTFGDPPGGGAALGWLFAAIPIGALLAGLMSGWVGRVRRQGAAVVVAVGVWGLAVVGFGLSGSLWLAVAFLALGGAADMVSSIYRTAILQAATTDEMRGRLQGVFTVVVAGGPRLADLTHGWAAAGVGTAAAATGGGALVVVLLVLAVALLPAFWRYRAAADPDD</sequence>
<feature type="domain" description="Major facilitator superfamily (MFS) profile" evidence="8">
    <location>
        <begin position="227"/>
        <end position="426"/>
    </location>
</feature>
<name>A0A1I5QI54_9PSEU</name>
<feature type="transmembrane region" description="Helical" evidence="7">
    <location>
        <begin position="276"/>
        <end position="295"/>
    </location>
</feature>
<dbReference type="Gene3D" id="1.20.1250.20">
    <property type="entry name" value="MFS general substrate transporter like domains"/>
    <property type="match status" value="1"/>
</dbReference>
<dbReference type="Proteomes" id="UP000198727">
    <property type="component" value="Unassembled WGS sequence"/>
</dbReference>
<dbReference type="PROSITE" id="PS50850">
    <property type="entry name" value="MFS"/>
    <property type="match status" value="2"/>
</dbReference>
<feature type="domain" description="Major facilitator superfamily (MFS) profile" evidence="8">
    <location>
        <begin position="1"/>
        <end position="209"/>
    </location>
</feature>
<keyword evidence="5 7" id="KW-1133">Transmembrane helix</keyword>
<dbReference type="PANTHER" id="PTHR23513:SF9">
    <property type="entry name" value="ENTEROBACTIN EXPORTER ENTS"/>
    <property type="match status" value="1"/>
</dbReference>
<evidence type="ECO:0000256" key="1">
    <source>
        <dbReference type="ARBA" id="ARBA00004429"/>
    </source>
</evidence>
<keyword evidence="4 7" id="KW-0812">Transmembrane</keyword>
<dbReference type="EMBL" id="FOWW01000002">
    <property type="protein sequence ID" value="SFP45787.1"/>
    <property type="molecule type" value="Genomic_DNA"/>
</dbReference>
<dbReference type="PANTHER" id="PTHR23513">
    <property type="entry name" value="INTEGRAL MEMBRANE EFFLUX PROTEIN-RELATED"/>
    <property type="match status" value="1"/>
</dbReference>
<feature type="transmembrane region" description="Helical" evidence="7">
    <location>
        <begin position="185"/>
        <end position="203"/>
    </location>
</feature>
<feature type="transmembrane region" description="Helical" evidence="7">
    <location>
        <begin position="235"/>
        <end position="256"/>
    </location>
</feature>
<dbReference type="AlphaFoldDB" id="A0A1I5QI54"/>
<dbReference type="InterPro" id="IPR036259">
    <property type="entry name" value="MFS_trans_sf"/>
</dbReference>
<dbReference type="InterPro" id="IPR010290">
    <property type="entry name" value="TM_effector"/>
</dbReference>
<evidence type="ECO:0000256" key="5">
    <source>
        <dbReference type="ARBA" id="ARBA00022989"/>
    </source>
</evidence>
<feature type="transmembrane region" description="Helical" evidence="7">
    <location>
        <begin position="383"/>
        <end position="412"/>
    </location>
</feature>
<feature type="transmembrane region" description="Helical" evidence="7">
    <location>
        <begin position="156"/>
        <end position="179"/>
    </location>
</feature>